<evidence type="ECO:0000313" key="3">
    <source>
        <dbReference type="EMBL" id="CAF1196944.1"/>
    </source>
</evidence>
<evidence type="ECO:0000256" key="2">
    <source>
        <dbReference type="PROSITE-ProRule" id="PRU00504"/>
    </source>
</evidence>
<dbReference type="Proteomes" id="UP000663860">
    <property type="component" value="Unassembled WGS sequence"/>
</dbReference>
<dbReference type="CDD" id="cd05819">
    <property type="entry name" value="NHL"/>
    <property type="match status" value="1"/>
</dbReference>
<dbReference type="InterPro" id="IPR011042">
    <property type="entry name" value="6-blade_b-propeller_TolB-like"/>
</dbReference>
<dbReference type="EMBL" id="CAJNOE010000402">
    <property type="protein sequence ID" value="CAF1196944.1"/>
    <property type="molecule type" value="Genomic_DNA"/>
</dbReference>
<comment type="caution">
    <text evidence="3">The sequence shown here is derived from an EMBL/GenBank/DDBJ whole genome shotgun (WGS) entry which is preliminary data.</text>
</comment>
<proteinExistence type="predicted"/>
<protein>
    <recommendedName>
        <fullName evidence="5">NHL repeat containing protein-like protein</fullName>
    </recommendedName>
</protein>
<gene>
    <name evidence="3" type="ORF">IZO911_LOCUS28377</name>
</gene>
<sequence>MRCINNTCHCEINTYFDGLICQSQKLLGDVCVNSTECRNDLNYTCLPRQQCGPPSMQAGTVVAGDANGAQGSSLTTLNSPLGITIAVDNSIYVCDCFNNRVLRFQEGSLTGLLVAGTGVPGSSNNQLIQPTGVYVDTSLNLYVADTGNFRIMFWQNNSSFGIQVAGTGSSGSTLSSFGTLGGIFVDSQKNIYLCDNSNNRIMRFSPNTTFATIVGGTGVAGNSNQQLNAPVSLFFDEVNSYLYVSDTNNHRIQRYHVGVSVNGTTVAGGNGQGSGSNQLNGPYSLCVSTINSYIYITDSGNNRVQRWSFGASYGVTMVGNGALIRNDSALVQGDMDIRLSINESNLFVSEMMENRIWRFQLI</sequence>
<dbReference type="PANTHER" id="PTHR24104:SF25">
    <property type="entry name" value="PROTEIN LIN-41"/>
    <property type="match status" value="1"/>
</dbReference>
<reference evidence="3" key="1">
    <citation type="submission" date="2021-02" db="EMBL/GenBank/DDBJ databases">
        <authorList>
            <person name="Nowell W R."/>
        </authorList>
    </citation>
    <scope>NUCLEOTIDE SEQUENCE</scope>
</reference>
<evidence type="ECO:0000313" key="4">
    <source>
        <dbReference type="Proteomes" id="UP000663860"/>
    </source>
</evidence>
<evidence type="ECO:0000256" key="1">
    <source>
        <dbReference type="ARBA" id="ARBA00022737"/>
    </source>
</evidence>
<organism evidence="3 4">
    <name type="scientific">Adineta steineri</name>
    <dbReference type="NCBI Taxonomy" id="433720"/>
    <lineage>
        <taxon>Eukaryota</taxon>
        <taxon>Metazoa</taxon>
        <taxon>Spiralia</taxon>
        <taxon>Gnathifera</taxon>
        <taxon>Rotifera</taxon>
        <taxon>Eurotatoria</taxon>
        <taxon>Bdelloidea</taxon>
        <taxon>Adinetida</taxon>
        <taxon>Adinetidae</taxon>
        <taxon>Adineta</taxon>
    </lineage>
</organism>
<dbReference type="GO" id="GO:0008270">
    <property type="term" value="F:zinc ion binding"/>
    <property type="evidence" value="ECO:0007669"/>
    <property type="project" value="UniProtKB-KW"/>
</dbReference>
<dbReference type="PROSITE" id="PS51125">
    <property type="entry name" value="NHL"/>
    <property type="match status" value="1"/>
</dbReference>
<dbReference type="PANTHER" id="PTHR24104">
    <property type="entry name" value="E3 UBIQUITIN-PROTEIN LIGASE NHLRC1-RELATED"/>
    <property type="match status" value="1"/>
</dbReference>
<dbReference type="InterPro" id="IPR001258">
    <property type="entry name" value="NHL_repeat"/>
</dbReference>
<dbReference type="Pfam" id="PF01436">
    <property type="entry name" value="NHL"/>
    <property type="match status" value="2"/>
</dbReference>
<name>A0A814W5H7_9BILA</name>
<keyword evidence="1" id="KW-0677">Repeat</keyword>
<dbReference type="SUPFAM" id="SSF101898">
    <property type="entry name" value="NHL repeat"/>
    <property type="match status" value="1"/>
</dbReference>
<dbReference type="AlphaFoldDB" id="A0A814W5H7"/>
<feature type="repeat" description="NHL" evidence="2">
    <location>
        <begin position="118"/>
        <end position="157"/>
    </location>
</feature>
<accession>A0A814W5H7</accession>
<dbReference type="InterPro" id="IPR050952">
    <property type="entry name" value="TRIM-NHL_E3_ligases"/>
</dbReference>
<evidence type="ECO:0008006" key="5">
    <source>
        <dbReference type="Google" id="ProtNLM"/>
    </source>
</evidence>
<dbReference type="Gene3D" id="2.120.10.30">
    <property type="entry name" value="TolB, C-terminal domain"/>
    <property type="match status" value="2"/>
</dbReference>